<feature type="region of interest" description="Disordered" evidence="1">
    <location>
        <begin position="265"/>
        <end position="290"/>
    </location>
</feature>
<dbReference type="PANTHER" id="PTHR37445:SF3">
    <property type="entry name" value="ZINC FINGER PHD-TYPE DOMAIN-CONTAINING PROTEIN"/>
    <property type="match status" value="1"/>
</dbReference>
<evidence type="ECO:0000313" key="2">
    <source>
        <dbReference type="EMBL" id="KAK6168349.1"/>
    </source>
</evidence>
<proteinExistence type="predicted"/>
<feature type="region of interest" description="Disordered" evidence="1">
    <location>
        <begin position="154"/>
        <end position="251"/>
    </location>
</feature>
<evidence type="ECO:0000256" key="1">
    <source>
        <dbReference type="SAM" id="MobiDB-lite"/>
    </source>
</evidence>
<protein>
    <submittedName>
        <fullName evidence="2">Uncharacterized protein</fullName>
    </submittedName>
</protein>
<gene>
    <name evidence="2" type="ORF">SNE40_020903</name>
</gene>
<dbReference type="AlphaFoldDB" id="A0AAN8IZR2"/>
<name>A0AAN8IZR2_PATCE</name>
<sequence length="290" mass="33580">MDQLKLDVPKQVQACIVDMKDKVKHELSNELANDLSSMVRDQIEENNERRRRDANIMIFNLPESKADNPDLRKTDDEGSLWEILDVINSPQVDFTSIIRIGIRQPNKTRPLKLILLNPTDRRKIFDACRDNRDKLLHHKVFSNVIITRDYTPKQREENKNLREEVRKRREAGEKVRIRGDKIVTDSNPKATDRKKASNNELPVAPLSQTLDVRRNQQQGSPKLYSSTPRPSSPFVNIRNTKRSSSPLSTPRRIISYKARQDILSDSMATDDETIIYSQEDEGDENEMTHP</sequence>
<feature type="compositionally biased region" description="Acidic residues" evidence="1">
    <location>
        <begin position="268"/>
        <end position="290"/>
    </location>
</feature>
<feature type="compositionally biased region" description="Basic and acidic residues" evidence="1">
    <location>
        <begin position="154"/>
        <end position="183"/>
    </location>
</feature>
<dbReference type="Proteomes" id="UP001347796">
    <property type="component" value="Unassembled WGS sequence"/>
</dbReference>
<dbReference type="EMBL" id="JAZGQO010000016">
    <property type="protein sequence ID" value="KAK6168349.1"/>
    <property type="molecule type" value="Genomic_DNA"/>
</dbReference>
<evidence type="ECO:0000313" key="3">
    <source>
        <dbReference type="Proteomes" id="UP001347796"/>
    </source>
</evidence>
<feature type="compositionally biased region" description="Polar residues" evidence="1">
    <location>
        <begin position="206"/>
        <end position="248"/>
    </location>
</feature>
<reference evidence="2 3" key="1">
    <citation type="submission" date="2024-01" db="EMBL/GenBank/DDBJ databases">
        <title>The genome of the rayed Mediterranean limpet Patella caerulea (Linnaeus, 1758).</title>
        <authorList>
            <person name="Anh-Thu Weber A."/>
            <person name="Halstead-Nussloch G."/>
        </authorList>
    </citation>
    <scope>NUCLEOTIDE SEQUENCE [LARGE SCALE GENOMIC DNA]</scope>
    <source>
        <strain evidence="2">AATW-2023a</strain>
        <tissue evidence="2">Whole specimen</tissue>
    </source>
</reference>
<dbReference type="PANTHER" id="PTHR37445">
    <property type="entry name" value="PROTEIN CBG24663"/>
    <property type="match status" value="1"/>
</dbReference>
<comment type="caution">
    <text evidence="2">The sequence shown here is derived from an EMBL/GenBank/DDBJ whole genome shotgun (WGS) entry which is preliminary data.</text>
</comment>
<organism evidence="2 3">
    <name type="scientific">Patella caerulea</name>
    <name type="common">Rayed Mediterranean limpet</name>
    <dbReference type="NCBI Taxonomy" id="87958"/>
    <lineage>
        <taxon>Eukaryota</taxon>
        <taxon>Metazoa</taxon>
        <taxon>Spiralia</taxon>
        <taxon>Lophotrochozoa</taxon>
        <taxon>Mollusca</taxon>
        <taxon>Gastropoda</taxon>
        <taxon>Patellogastropoda</taxon>
        <taxon>Patelloidea</taxon>
        <taxon>Patellidae</taxon>
        <taxon>Patella</taxon>
    </lineage>
</organism>
<accession>A0AAN8IZR2</accession>
<keyword evidence="3" id="KW-1185">Reference proteome</keyword>